<sequence length="297" mass="30666">MKSAVFATLATAILGASAAPAKRASSAIDDTTVLNFALTLEHLENAFYSGALAKYDAKAFTDAGMPSYARGRFVEIGMHEAAHVKFLSGALGANATQPCNYTFPYTDPKSFAALSMTLEGVGVSAYTGAAQYITSKAYLTAAASVLSTEARHASWVASVVDKQAGWSGPFDVPLGLDSVYSLAAEFITSCPSSNPVLPVKAFPTLTFPAGAKPGSKVTLTFDKGNSTGTCYAAFYTGTGAEYAKIDSGDKSVTIPKDLRGTVYAVVTTNGTASADANTVAGVAVLDFSFDSNGKLIN</sequence>
<dbReference type="Proteomes" id="UP000076532">
    <property type="component" value="Unassembled WGS sequence"/>
</dbReference>
<dbReference type="CDD" id="cd00657">
    <property type="entry name" value="Ferritin_like"/>
    <property type="match status" value="1"/>
</dbReference>
<dbReference type="PANTHER" id="PTHR31694:SF26">
    <property type="entry name" value="OS05G0151100 PROTEIN"/>
    <property type="match status" value="1"/>
</dbReference>
<protein>
    <recommendedName>
        <fullName evidence="4">Ferritin-like domain-containing protein</fullName>
    </recommendedName>
</protein>
<dbReference type="OrthoDB" id="1001765at2759"/>
<accession>A0A166ECT8</accession>
<name>A0A166ECT8_9AGAM</name>
<organism evidence="2 3">
    <name type="scientific">Athelia psychrophila</name>
    <dbReference type="NCBI Taxonomy" id="1759441"/>
    <lineage>
        <taxon>Eukaryota</taxon>
        <taxon>Fungi</taxon>
        <taxon>Dikarya</taxon>
        <taxon>Basidiomycota</taxon>
        <taxon>Agaricomycotina</taxon>
        <taxon>Agaricomycetes</taxon>
        <taxon>Agaricomycetidae</taxon>
        <taxon>Atheliales</taxon>
        <taxon>Atheliaceae</taxon>
        <taxon>Athelia</taxon>
    </lineage>
</organism>
<evidence type="ECO:0000313" key="3">
    <source>
        <dbReference type="Proteomes" id="UP000076532"/>
    </source>
</evidence>
<evidence type="ECO:0000256" key="1">
    <source>
        <dbReference type="SAM" id="SignalP"/>
    </source>
</evidence>
<dbReference type="EMBL" id="KV417602">
    <property type="protein sequence ID" value="KZP15630.1"/>
    <property type="molecule type" value="Genomic_DNA"/>
</dbReference>
<dbReference type="STRING" id="436010.A0A166ECT8"/>
<feature type="chain" id="PRO_5007872623" description="Ferritin-like domain-containing protein" evidence="1">
    <location>
        <begin position="19"/>
        <end position="297"/>
    </location>
</feature>
<keyword evidence="3" id="KW-1185">Reference proteome</keyword>
<dbReference type="InterPro" id="IPR052965">
    <property type="entry name" value="Pigment-catalase-like"/>
</dbReference>
<dbReference type="SUPFAM" id="SSF47240">
    <property type="entry name" value="Ferritin-like"/>
    <property type="match status" value="1"/>
</dbReference>
<dbReference type="PANTHER" id="PTHR31694">
    <property type="entry name" value="DESICCATION-LIKE PROTEIN"/>
    <property type="match status" value="1"/>
</dbReference>
<dbReference type="Pfam" id="PF13668">
    <property type="entry name" value="Ferritin_2"/>
    <property type="match status" value="1"/>
</dbReference>
<proteinExistence type="predicted"/>
<keyword evidence="1" id="KW-0732">Signal</keyword>
<dbReference type="InterPro" id="IPR009078">
    <property type="entry name" value="Ferritin-like_SF"/>
</dbReference>
<feature type="signal peptide" evidence="1">
    <location>
        <begin position="1"/>
        <end position="18"/>
    </location>
</feature>
<dbReference type="AlphaFoldDB" id="A0A166ECT8"/>
<evidence type="ECO:0000313" key="2">
    <source>
        <dbReference type="EMBL" id="KZP15630.1"/>
    </source>
</evidence>
<evidence type="ECO:0008006" key="4">
    <source>
        <dbReference type="Google" id="ProtNLM"/>
    </source>
</evidence>
<reference evidence="2 3" key="1">
    <citation type="journal article" date="2016" name="Mol. Biol. Evol.">
        <title>Comparative Genomics of Early-Diverging Mushroom-Forming Fungi Provides Insights into the Origins of Lignocellulose Decay Capabilities.</title>
        <authorList>
            <person name="Nagy L.G."/>
            <person name="Riley R."/>
            <person name="Tritt A."/>
            <person name="Adam C."/>
            <person name="Daum C."/>
            <person name="Floudas D."/>
            <person name="Sun H."/>
            <person name="Yadav J.S."/>
            <person name="Pangilinan J."/>
            <person name="Larsson K.H."/>
            <person name="Matsuura K."/>
            <person name="Barry K."/>
            <person name="Labutti K."/>
            <person name="Kuo R."/>
            <person name="Ohm R.A."/>
            <person name="Bhattacharya S.S."/>
            <person name="Shirouzu T."/>
            <person name="Yoshinaga Y."/>
            <person name="Martin F.M."/>
            <person name="Grigoriev I.V."/>
            <person name="Hibbett D.S."/>
        </authorList>
    </citation>
    <scope>NUCLEOTIDE SEQUENCE [LARGE SCALE GENOMIC DNA]</scope>
    <source>
        <strain evidence="2 3">CBS 109695</strain>
    </source>
</reference>
<gene>
    <name evidence="2" type="ORF">FIBSPDRAFT_921083</name>
</gene>